<dbReference type="GO" id="GO:0005737">
    <property type="term" value="C:cytoplasm"/>
    <property type="evidence" value="ECO:0007669"/>
    <property type="project" value="UniProtKB-SubCell"/>
</dbReference>
<keyword evidence="4 14" id="KW-0963">Cytoplasm</keyword>
<accession>A0A348AQB2</accession>
<evidence type="ECO:0000256" key="8">
    <source>
        <dbReference type="ARBA" id="ARBA00022840"/>
    </source>
</evidence>
<dbReference type="Pfam" id="PF02875">
    <property type="entry name" value="Mur_ligase_C"/>
    <property type="match status" value="1"/>
</dbReference>
<keyword evidence="7 14" id="KW-0547">Nucleotide-binding</keyword>
<dbReference type="EMBL" id="AP018449">
    <property type="protein sequence ID" value="BBB93260.1"/>
    <property type="molecule type" value="Genomic_DNA"/>
</dbReference>
<dbReference type="Proteomes" id="UP000276437">
    <property type="component" value="Chromosome"/>
</dbReference>
<dbReference type="EC" id="6.3.2.8" evidence="3 14"/>
<gene>
    <name evidence="14 18" type="primary">murC</name>
    <name evidence="18" type="ORF">MAMMFC1_03972</name>
</gene>
<evidence type="ECO:0000256" key="2">
    <source>
        <dbReference type="ARBA" id="ARBA00004752"/>
    </source>
</evidence>
<keyword evidence="10 14" id="KW-0573">Peptidoglycan synthesis</keyword>
<evidence type="ECO:0000256" key="6">
    <source>
        <dbReference type="ARBA" id="ARBA00022618"/>
    </source>
</evidence>
<evidence type="ECO:0000256" key="10">
    <source>
        <dbReference type="ARBA" id="ARBA00022984"/>
    </source>
</evidence>
<protein>
    <recommendedName>
        <fullName evidence="3 14">UDP-N-acetylmuramate--L-alanine ligase</fullName>
        <ecNumber evidence="3 14">6.3.2.8</ecNumber>
    </recommendedName>
    <alternativeName>
        <fullName evidence="14">UDP-N-acetylmuramoyl-L-alanine synthetase</fullName>
    </alternativeName>
</protein>
<keyword evidence="5 14" id="KW-0436">Ligase</keyword>
<dbReference type="Gene3D" id="3.90.190.20">
    <property type="entry name" value="Mur ligase, C-terminal domain"/>
    <property type="match status" value="1"/>
</dbReference>
<evidence type="ECO:0000313" key="19">
    <source>
        <dbReference type="Proteomes" id="UP000276437"/>
    </source>
</evidence>
<comment type="subcellular location">
    <subcellularLocation>
        <location evidence="1 14">Cytoplasm</location>
    </subcellularLocation>
</comment>
<keyword evidence="9 14" id="KW-0133">Cell shape</keyword>
<evidence type="ECO:0000259" key="16">
    <source>
        <dbReference type="Pfam" id="PF02875"/>
    </source>
</evidence>
<dbReference type="InterPro" id="IPR036565">
    <property type="entry name" value="Mur-like_cat_sf"/>
</dbReference>
<evidence type="ECO:0000256" key="3">
    <source>
        <dbReference type="ARBA" id="ARBA00012211"/>
    </source>
</evidence>
<keyword evidence="8 14" id="KW-0067">ATP-binding</keyword>
<evidence type="ECO:0000256" key="1">
    <source>
        <dbReference type="ARBA" id="ARBA00004496"/>
    </source>
</evidence>
<dbReference type="InterPro" id="IPR050061">
    <property type="entry name" value="MurCDEF_pg_biosynth"/>
</dbReference>
<evidence type="ECO:0000259" key="17">
    <source>
        <dbReference type="Pfam" id="PF08245"/>
    </source>
</evidence>
<keyword evidence="12 14" id="KW-0961">Cell wall biogenesis/degradation</keyword>
<dbReference type="PANTHER" id="PTHR43445:SF3">
    <property type="entry name" value="UDP-N-ACETYLMURAMATE--L-ALANINE LIGASE"/>
    <property type="match status" value="1"/>
</dbReference>
<evidence type="ECO:0000256" key="7">
    <source>
        <dbReference type="ARBA" id="ARBA00022741"/>
    </source>
</evidence>
<keyword evidence="6 14" id="KW-0132">Cell division</keyword>
<dbReference type="Gene3D" id="3.40.50.720">
    <property type="entry name" value="NAD(P)-binding Rossmann-like Domain"/>
    <property type="match status" value="1"/>
</dbReference>
<comment type="similarity">
    <text evidence="14">Belongs to the MurCDEF family.</text>
</comment>
<feature type="binding site" evidence="14">
    <location>
        <begin position="115"/>
        <end position="121"/>
    </location>
    <ligand>
        <name>ATP</name>
        <dbReference type="ChEBI" id="CHEBI:30616"/>
    </ligand>
</feature>
<dbReference type="Gene3D" id="3.40.1190.10">
    <property type="entry name" value="Mur-like, catalytic domain"/>
    <property type="match status" value="1"/>
</dbReference>
<dbReference type="GO" id="GO:0005524">
    <property type="term" value="F:ATP binding"/>
    <property type="evidence" value="ECO:0007669"/>
    <property type="project" value="UniProtKB-UniRule"/>
</dbReference>
<dbReference type="SUPFAM" id="SSF51984">
    <property type="entry name" value="MurCD N-terminal domain"/>
    <property type="match status" value="1"/>
</dbReference>
<dbReference type="GO" id="GO:0051301">
    <property type="term" value="P:cell division"/>
    <property type="evidence" value="ECO:0007669"/>
    <property type="project" value="UniProtKB-KW"/>
</dbReference>
<evidence type="ECO:0000256" key="9">
    <source>
        <dbReference type="ARBA" id="ARBA00022960"/>
    </source>
</evidence>
<reference evidence="18 19" key="1">
    <citation type="journal article" date="2018" name="Int. J. Syst. Evol. Microbiol.">
        <title>Methylomusa anaerophila gen. nov., sp. nov., an anaerobic methanol-utilizing bacterium isolated from a microbial fuel cell.</title>
        <authorList>
            <person name="Amano N."/>
            <person name="Yamamuro A."/>
            <person name="Miyahara M."/>
            <person name="Kouzuma A."/>
            <person name="Abe T."/>
            <person name="Watanabe K."/>
        </authorList>
    </citation>
    <scope>NUCLEOTIDE SEQUENCE [LARGE SCALE GENOMIC DNA]</scope>
    <source>
        <strain evidence="18 19">MMFC1</strain>
    </source>
</reference>
<dbReference type="HAMAP" id="MF_00046">
    <property type="entry name" value="MurC"/>
    <property type="match status" value="1"/>
</dbReference>
<dbReference type="GO" id="GO:0071555">
    <property type="term" value="P:cell wall organization"/>
    <property type="evidence" value="ECO:0007669"/>
    <property type="project" value="UniProtKB-KW"/>
</dbReference>
<evidence type="ECO:0000256" key="12">
    <source>
        <dbReference type="ARBA" id="ARBA00023316"/>
    </source>
</evidence>
<dbReference type="OrthoDB" id="9804126at2"/>
<evidence type="ECO:0000256" key="5">
    <source>
        <dbReference type="ARBA" id="ARBA00022598"/>
    </source>
</evidence>
<dbReference type="InterPro" id="IPR036615">
    <property type="entry name" value="Mur_ligase_C_dom_sf"/>
</dbReference>
<dbReference type="InterPro" id="IPR005758">
    <property type="entry name" value="UDP-N-AcMur_Ala_ligase_MurC"/>
</dbReference>
<keyword evidence="11 14" id="KW-0131">Cell cycle</keyword>
<evidence type="ECO:0000256" key="11">
    <source>
        <dbReference type="ARBA" id="ARBA00023306"/>
    </source>
</evidence>
<dbReference type="SUPFAM" id="SSF53244">
    <property type="entry name" value="MurD-like peptide ligases, peptide-binding domain"/>
    <property type="match status" value="1"/>
</dbReference>
<feature type="domain" description="Mur ligase central" evidence="17">
    <location>
        <begin position="113"/>
        <end position="292"/>
    </location>
</feature>
<dbReference type="InterPro" id="IPR004101">
    <property type="entry name" value="Mur_ligase_C"/>
</dbReference>
<sequence>MLDNLDNIKRIHFIGIGGSGMSSIAKIMLDMGFIVSGSDIHESGITKKLEQAGCRVCIGHQPDNIDGVEAVVVSTAIPDTNPELKNAKEQNIPVFHRAEVLAFLMEQWTGIAVAGAHGKTTTTSMVALMLEKNGLDPTIIIGGELEPIGGSAKLGKGKFLIAEADESDGSFLKLSPRIAIVTNIENDHMDYYGTMENILRTFDDFLNRLPTDNGLAVLCFDNLYVKDIASRLRRTYVSYALDGEADYMAKDIRTHGPYTIYDAYHKGDWLGAVKLSIPGRHNVSNSLAAIAVGVHVGLSFEQIVNGLAAFQGAKRRFQTKGRVNGVWVVDDYAHHPTEISATLLGARQTDPKRLICVFQPHRYTRTKLLQVEFGGAFTFADVLILTNIYPAGEQPIPGISGETIKEEVEKQTQQRVIYIPDKEKIARYLAQVVEPGDLVITMGAGNIFQTSEELVEKLMQSQ</sequence>
<evidence type="ECO:0000256" key="4">
    <source>
        <dbReference type="ARBA" id="ARBA00022490"/>
    </source>
</evidence>
<dbReference type="GO" id="GO:0008360">
    <property type="term" value="P:regulation of cell shape"/>
    <property type="evidence" value="ECO:0007669"/>
    <property type="project" value="UniProtKB-KW"/>
</dbReference>
<dbReference type="NCBIfam" id="TIGR01082">
    <property type="entry name" value="murC"/>
    <property type="match status" value="1"/>
</dbReference>
<evidence type="ECO:0000256" key="14">
    <source>
        <dbReference type="HAMAP-Rule" id="MF_00046"/>
    </source>
</evidence>
<dbReference type="UniPathway" id="UPA00219"/>
<dbReference type="InterPro" id="IPR013221">
    <property type="entry name" value="Mur_ligase_cen"/>
</dbReference>
<dbReference type="PANTHER" id="PTHR43445">
    <property type="entry name" value="UDP-N-ACETYLMURAMATE--L-ALANINE LIGASE-RELATED"/>
    <property type="match status" value="1"/>
</dbReference>
<proteinExistence type="inferred from homology"/>
<dbReference type="KEGG" id="mana:MAMMFC1_03972"/>
<organism evidence="18 19">
    <name type="scientific">Methylomusa anaerophila</name>
    <dbReference type="NCBI Taxonomy" id="1930071"/>
    <lineage>
        <taxon>Bacteria</taxon>
        <taxon>Bacillati</taxon>
        <taxon>Bacillota</taxon>
        <taxon>Negativicutes</taxon>
        <taxon>Selenomonadales</taxon>
        <taxon>Sporomusaceae</taxon>
        <taxon>Methylomusa</taxon>
    </lineage>
</organism>
<comment type="function">
    <text evidence="14">Cell wall formation.</text>
</comment>
<dbReference type="Pfam" id="PF01225">
    <property type="entry name" value="Mur_ligase"/>
    <property type="match status" value="1"/>
</dbReference>
<keyword evidence="19" id="KW-1185">Reference proteome</keyword>
<dbReference type="GO" id="GO:0008763">
    <property type="term" value="F:UDP-N-acetylmuramate-L-alanine ligase activity"/>
    <property type="evidence" value="ECO:0007669"/>
    <property type="project" value="UniProtKB-UniRule"/>
</dbReference>
<feature type="domain" description="Mur ligase C-terminal" evidence="16">
    <location>
        <begin position="315"/>
        <end position="445"/>
    </location>
</feature>
<dbReference type="GO" id="GO:0009252">
    <property type="term" value="P:peptidoglycan biosynthetic process"/>
    <property type="evidence" value="ECO:0007669"/>
    <property type="project" value="UniProtKB-UniRule"/>
</dbReference>
<feature type="domain" description="Mur ligase N-terminal catalytic" evidence="15">
    <location>
        <begin position="10"/>
        <end position="108"/>
    </location>
</feature>
<dbReference type="Pfam" id="PF08245">
    <property type="entry name" value="Mur_ligase_M"/>
    <property type="match status" value="1"/>
</dbReference>
<dbReference type="SUPFAM" id="SSF53623">
    <property type="entry name" value="MurD-like peptide ligases, catalytic domain"/>
    <property type="match status" value="1"/>
</dbReference>
<evidence type="ECO:0000259" key="15">
    <source>
        <dbReference type="Pfam" id="PF01225"/>
    </source>
</evidence>
<comment type="catalytic activity">
    <reaction evidence="13 14">
        <text>UDP-N-acetyl-alpha-D-muramate + L-alanine + ATP = UDP-N-acetyl-alpha-D-muramoyl-L-alanine + ADP + phosphate + H(+)</text>
        <dbReference type="Rhea" id="RHEA:23372"/>
        <dbReference type="ChEBI" id="CHEBI:15378"/>
        <dbReference type="ChEBI" id="CHEBI:30616"/>
        <dbReference type="ChEBI" id="CHEBI:43474"/>
        <dbReference type="ChEBI" id="CHEBI:57972"/>
        <dbReference type="ChEBI" id="CHEBI:70757"/>
        <dbReference type="ChEBI" id="CHEBI:83898"/>
        <dbReference type="ChEBI" id="CHEBI:456216"/>
        <dbReference type="EC" id="6.3.2.8"/>
    </reaction>
</comment>
<comment type="pathway">
    <text evidence="2 14">Cell wall biogenesis; peptidoglycan biosynthesis.</text>
</comment>
<dbReference type="RefSeq" id="WP_126310113.1">
    <property type="nucleotide sequence ID" value="NZ_AP018449.1"/>
</dbReference>
<name>A0A348AQB2_9FIRM</name>
<evidence type="ECO:0000256" key="13">
    <source>
        <dbReference type="ARBA" id="ARBA00047833"/>
    </source>
</evidence>
<dbReference type="InterPro" id="IPR000713">
    <property type="entry name" value="Mur_ligase_N"/>
</dbReference>
<evidence type="ECO:0000313" key="18">
    <source>
        <dbReference type="EMBL" id="BBB93260.1"/>
    </source>
</evidence>
<dbReference type="AlphaFoldDB" id="A0A348AQB2"/>